<dbReference type="GO" id="GO:0019534">
    <property type="term" value="F:toxin transmembrane transporter activity"/>
    <property type="evidence" value="ECO:0007669"/>
    <property type="project" value="InterPro"/>
</dbReference>
<organism evidence="3">
    <name type="scientific">mine drainage metagenome</name>
    <dbReference type="NCBI Taxonomy" id="410659"/>
    <lineage>
        <taxon>unclassified sequences</taxon>
        <taxon>metagenomes</taxon>
        <taxon>ecological metagenomes</taxon>
    </lineage>
</organism>
<dbReference type="Pfam" id="PF13103">
    <property type="entry name" value="TonB_2"/>
    <property type="match status" value="1"/>
</dbReference>
<evidence type="ECO:0000256" key="1">
    <source>
        <dbReference type="SAM" id="MobiDB-lite"/>
    </source>
</evidence>
<protein>
    <recommendedName>
        <fullName evidence="4">Protein TolA</fullName>
    </recommendedName>
</protein>
<feature type="region of interest" description="Disordered" evidence="1">
    <location>
        <begin position="93"/>
        <end position="130"/>
    </location>
</feature>
<sequence length="251" mass="27974">MSAALAYREPHFFVAGALALAVHLAFFVPLYFATRWQSHSSEKYTVEMWDSLPTTEVAPKQEPAPAPPPPVRMEPTPPAKVVAPVLPPVKAEIEIRDKKSKKTEVKPSPAKTDEKKEKAAAKARQEAEQRELAAYEANSEQRRQAVQAQVRAEVTAATQTQIDRYQDMIRNKIRRKMRTVSDVPDSAEAIFKVTLLPDGMLMDDPVLVKSSGYPAYDDAAERAILSAEPLPVPTDVSLQKMFRELKLSIKP</sequence>
<dbReference type="NCBIfam" id="TIGR02794">
    <property type="entry name" value="tolA_full"/>
    <property type="match status" value="1"/>
</dbReference>
<dbReference type="GO" id="GO:0016020">
    <property type="term" value="C:membrane"/>
    <property type="evidence" value="ECO:0007669"/>
    <property type="project" value="InterPro"/>
</dbReference>
<feature type="transmembrane region" description="Helical" evidence="2">
    <location>
        <begin position="12"/>
        <end position="33"/>
    </location>
</feature>
<comment type="caution">
    <text evidence="3">The sequence shown here is derived from an EMBL/GenBank/DDBJ whole genome shotgun (WGS) entry which is preliminary data.</text>
</comment>
<gene>
    <name evidence="3" type="ORF">GALL_120310</name>
</gene>
<keyword evidence="2" id="KW-0472">Membrane</keyword>
<evidence type="ECO:0008006" key="4">
    <source>
        <dbReference type="Google" id="ProtNLM"/>
    </source>
</evidence>
<keyword evidence="2" id="KW-1133">Transmembrane helix</keyword>
<dbReference type="Gene3D" id="3.30.1150.10">
    <property type="match status" value="1"/>
</dbReference>
<proteinExistence type="predicted"/>
<dbReference type="SUPFAM" id="SSF74653">
    <property type="entry name" value="TolA/TonB C-terminal domain"/>
    <property type="match status" value="1"/>
</dbReference>
<accession>A0A1J5SPE5</accession>
<name>A0A1J5SPE5_9ZZZZ</name>
<dbReference type="AlphaFoldDB" id="A0A1J5SPE5"/>
<keyword evidence="2" id="KW-0812">Transmembrane</keyword>
<dbReference type="EMBL" id="MLJW01000047">
    <property type="protein sequence ID" value="OIR05904.1"/>
    <property type="molecule type" value="Genomic_DNA"/>
</dbReference>
<reference evidence="3" key="1">
    <citation type="submission" date="2016-10" db="EMBL/GenBank/DDBJ databases">
        <title>Sequence of Gallionella enrichment culture.</title>
        <authorList>
            <person name="Poehlein A."/>
            <person name="Muehling M."/>
            <person name="Daniel R."/>
        </authorList>
    </citation>
    <scope>NUCLEOTIDE SEQUENCE</scope>
</reference>
<dbReference type="InterPro" id="IPR014161">
    <property type="entry name" value="Tol-Pal_TolA"/>
</dbReference>
<dbReference type="GO" id="GO:0043213">
    <property type="term" value="P:bacteriocin transport"/>
    <property type="evidence" value="ECO:0007669"/>
    <property type="project" value="InterPro"/>
</dbReference>
<evidence type="ECO:0000256" key="2">
    <source>
        <dbReference type="SAM" id="Phobius"/>
    </source>
</evidence>
<evidence type="ECO:0000313" key="3">
    <source>
        <dbReference type="EMBL" id="OIR05904.1"/>
    </source>
</evidence>